<dbReference type="GO" id="GO:0005634">
    <property type="term" value="C:nucleus"/>
    <property type="evidence" value="ECO:0007669"/>
    <property type="project" value="TreeGrafter"/>
</dbReference>
<dbReference type="Pfam" id="PF00076">
    <property type="entry name" value="RRM_1"/>
    <property type="match status" value="1"/>
</dbReference>
<dbReference type="InterPro" id="IPR000504">
    <property type="entry name" value="RRM_dom"/>
</dbReference>
<evidence type="ECO:0000256" key="1">
    <source>
        <dbReference type="ARBA" id="ARBA00022884"/>
    </source>
</evidence>
<evidence type="ECO:0000259" key="3">
    <source>
        <dbReference type="PROSITE" id="PS50102"/>
    </source>
</evidence>
<feature type="non-terminal residue" evidence="4">
    <location>
        <position position="1"/>
    </location>
</feature>
<evidence type="ECO:0000313" key="4">
    <source>
        <dbReference type="EMBL" id="CAL4059349.1"/>
    </source>
</evidence>
<evidence type="ECO:0000256" key="2">
    <source>
        <dbReference type="PROSITE-ProRule" id="PRU00176"/>
    </source>
</evidence>
<dbReference type="InterPro" id="IPR012677">
    <property type="entry name" value="Nucleotide-bd_a/b_plait_sf"/>
</dbReference>
<dbReference type="PROSITE" id="PS50102">
    <property type="entry name" value="RRM"/>
    <property type="match status" value="1"/>
</dbReference>
<dbReference type="AlphaFoldDB" id="A0AAV2PGV8"/>
<sequence length="174" mass="20064">VELSKLVRKGSNQKTKIFVGNIHKNTKIEELRELFEIYGTVVEADIQDTKYPNYAFVHMEIESEACLAIRGLDGYEFHGLLLRVQESTSTVRKNSVIGNPGLGFRCGLASHWCKECPQNMQEGNFRDFHEYGGSRHYSNLYDPYQPPSPSYGRDWCMRYRTTALSFNSYAFVEQ</sequence>
<gene>
    <name evidence="4" type="ORF">MNOR_LOCUS471</name>
</gene>
<name>A0AAV2PGV8_MEGNR</name>
<accession>A0AAV2PGV8</accession>
<feature type="domain" description="RRM" evidence="3">
    <location>
        <begin position="15"/>
        <end position="89"/>
    </location>
</feature>
<dbReference type="InterPro" id="IPR035979">
    <property type="entry name" value="RBD_domain_sf"/>
</dbReference>
<dbReference type="SMART" id="SM00360">
    <property type="entry name" value="RRM"/>
    <property type="match status" value="1"/>
</dbReference>
<dbReference type="PANTHER" id="PTHR48025">
    <property type="entry name" value="OS02G0815200 PROTEIN"/>
    <property type="match status" value="1"/>
</dbReference>
<dbReference type="SUPFAM" id="SSF54928">
    <property type="entry name" value="RNA-binding domain, RBD"/>
    <property type="match status" value="1"/>
</dbReference>
<reference evidence="4 5" key="1">
    <citation type="submission" date="2024-05" db="EMBL/GenBank/DDBJ databases">
        <authorList>
            <person name="Wallberg A."/>
        </authorList>
    </citation>
    <scope>NUCLEOTIDE SEQUENCE [LARGE SCALE GENOMIC DNA]</scope>
</reference>
<evidence type="ECO:0000313" key="5">
    <source>
        <dbReference type="Proteomes" id="UP001497623"/>
    </source>
</evidence>
<dbReference type="InterPro" id="IPR050502">
    <property type="entry name" value="Euk_RNA-bind_prot"/>
</dbReference>
<dbReference type="EMBL" id="CAXKWB010000102">
    <property type="protein sequence ID" value="CAL4059349.1"/>
    <property type="molecule type" value="Genomic_DNA"/>
</dbReference>
<keyword evidence="5" id="KW-1185">Reference proteome</keyword>
<dbReference type="Gene3D" id="3.30.70.330">
    <property type="match status" value="1"/>
</dbReference>
<organism evidence="4 5">
    <name type="scientific">Meganyctiphanes norvegica</name>
    <name type="common">Northern krill</name>
    <name type="synonym">Thysanopoda norvegica</name>
    <dbReference type="NCBI Taxonomy" id="48144"/>
    <lineage>
        <taxon>Eukaryota</taxon>
        <taxon>Metazoa</taxon>
        <taxon>Ecdysozoa</taxon>
        <taxon>Arthropoda</taxon>
        <taxon>Crustacea</taxon>
        <taxon>Multicrustacea</taxon>
        <taxon>Malacostraca</taxon>
        <taxon>Eumalacostraca</taxon>
        <taxon>Eucarida</taxon>
        <taxon>Euphausiacea</taxon>
        <taxon>Euphausiidae</taxon>
        <taxon>Meganyctiphanes</taxon>
    </lineage>
</organism>
<dbReference type="PANTHER" id="PTHR48025:SF26">
    <property type="entry name" value="HETEROGENEOUS NUCLEAR RIBONUCLEOPROTEIN M-RELATED"/>
    <property type="match status" value="1"/>
</dbReference>
<proteinExistence type="predicted"/>
<dbReference type="GO" id="GO:0003729">
    <property type="term" value="F:mRNA binding"/>
    <property type="evidence" value="ECO:0007669"/>
    <property type="project" value="TreeGrafter"/>
</dbReference>
<keyword evidence="1 2" id="KW-0694">RNA-binding</keyword>
<protein>
    <recommendedName>
        <fullName evidence="3">RRM domain-containing protein</fullName>
    </recommendedName>
</protein>
<dbReference type="Proteomes" id="UP001497623">
    <property type="component" value="Unassembled WGS sequence"/>
</dbReference>
<comment type="caution">
    <text evidence="4">The sequence shown here is derived from an EMBL/GenBank/DDBJ whole genome shotgun (WGS) entry which is preliminary data.</text>
</comment>
<feature type="non-terminal residue" evidence="4">
    <location>
        <position position="174"/>
    </location>
</feature>